<evidence type="ECO:0000256" key="7">
    <source>
        <dbReference type="ARBA" id="ARBA00023288"/>
    </source>
</evidence>
<reference evidence="11" key="1">
    <citation type="submission" date="2020-05" db="EMBL/GenBank/DDBJ databases">
        <title>Phylogenomic resolution of chytrid fungi.</title>
        <authorList>
            <person name="Stajich J.E."/>
            <person name="Amses K."/>
            <person name="Simmons R."/>
            <person name="Seto K."/>
            <person name="Myers J."/>
            <person name="Bonds A."/>
            <person name="Quandt C.A."/>
            <person name="Barry K."/>
            <person name="Liu P."/>
            <person name="Grigoriev I."/>
            <person name="Longcore J.E."/>
            <person name="James T.Y."/>
        </authorList>
    </citation>
    <scope>NUCLEOTIDE SEQUENCE</scope>
    <source>
        <strain evidence="11">JEL0513</strain>
    </source>
</reference>
<keyword evidence="4" id="KW-0378">Hydrolase</keyword>
<evidence type="ECO:0000256" key="9">
    <source>
        <dbReference type="ARBA" id="ARBA00051722"/>
    </source>
</evidence>
<gene>
    <name evidence="11" type="primary">PTP4A1_3</name>
    <name evidence="11" type="ORF">HK100_005752</name>
</gene>
<evidence type="ECO:0000256" key="6">
    <source>
        <dbReference type="ARBA" id="ARBA00023157"/>
    </source>
</evidence>
<evidence type="ECO:0000313" key="11">
    <source>
        <dbReference type="EMBL" id="KAJ3095674.1"/>
    </source>
</evidence>
<keyword evidence="5" id="KW-0904">Protein phosphatase</keyword>
<protein>
    <recommendedName>
        <fullName evidence="2">protein-tyrosine-phosphatase</fullName>
        <ecNumber evidence="2">3.1.3.48</ecNumber>
    </recommendedName>
</protein>
<evidence type="ECO:0000256" key="8">
    <source>
        <dbReference type="ARBA" id="ARBA00023289"/>
    </source>
</evidence>
<evidence type="ECO:0000313" key="12">
    <source>
        <dbReference type="Proteomes" id="UP001211907"/>
    </source>
</evidence>
<evidence type="ECO:0000259" key="10">
    <source>
        <dbReference type="PROSITE" id="PS50056"/>
    </source>
</evidence>
<dbReference type="InterPro" id="IPR029021">
    <property type="entry name" value="Prot-tyrosine_phosphatase-like"/>
</dbReference>
<dbReference type="FunFam" id="3.90.190.10:FF:000086">
    <property type="entry name" value="Protein tyrosine phosphatase-like protein"/>
    <property type="match status" value="1"/>
</dbReference>
<feature type="domain" description="Tyrosine specific protein phosphatases" evidence="10">
    <location>
        <begin position="154"/>
        <end position="207"/>
    </location>
</feature>
<dbReference type="Proteomes" id="UP001211907">
    <property type="component" value="Unassembled WGS sequence"/>
</dbReference>
<keyword evidence="7" id="KW-0449">Lipoprotein</keyword>
<keyword evidence="3" id="KW-0488">Methylation</keyword>
<dbReference type="SMART" id="SM00404">
    <property type="entry name" value="PTPc_motif"/>
    <property type="match status" value="1"/>
</dbReference>
<dbReference type="InterPro" id="IPR000387">
    <property type="entry name" value="Tyr_Pase_dom"/>
</dbReference>
<dbReference type="AlphaFoldDB" id="A0AAD5XD20"/>
<evidence type="ECO:0000256" key="2">
    <source>
        <dbReference type="ARBA" id="ARBA00013064"/>
    </source>
</evidence>
<dbReference type="InterPro" id="IPR050561">
    <property type="entry name" value="PTP"/>
</dbReference>
<dbReference type="PANTHER" id="PTHR23339">
    <property type="entry name" value="TYROSINE SPECIFIC PROTEIN PHOSPHATASE AND DUAL SPECIFICITY PROTEIN PHOSPHATASE"/>
    <property type="match status" value="1"/>
</dbReference>
<comment type="catalytic activity">
    <reaction evidence="9">
        <text>O-phospho-L-tyrosyl-[protein] + H2O = L-tyrosyl-[protein] + phosphate</text>
        <dbReference type="Rhea" id="RHEA:10684"/>
        <dbReference type="Rhea" id="RHEA-COMP:10136"/>
        <dbReference type="Rhea" id="RHEA-COMP:20101"/>
        <dbReference type="ChEBI" id="CHEBI:15377"/>
        <dbReference type="ChEBI" id="CHEBI:43474"/>
        <dbReference type="ChEBI" id="CHEBI:46858"/>
        <dbReference type="ChEBI" id="CHEBI:61978"/>
        <dbReference type="EC" id="3.1.3.48"/>
    </reaction>
</comment>
<dbReference type="EMBL" id="JADGJH010002678">
    <property type="protein sequence ID" value="KAJ3095674.1"/>
    <property type="molecule type" value="Genomic_DNA"/>
</dbReference>
<evidence type="ECO:0000256" key="4">
    <source>
        <dbReference type="ARBA" id="ARBA00022801"/>
    </source>
</evidence>
<dbReference type="GO" id="GO:0005737">
    <property type="term" value="C:cytoplasm"/>
    <property type="evidence" value="ECO:0007669"/>
    <property type="project" value="UniProtKB-ARBA"/>
</dbReference>
<evidence type="ECO:0000256" key="1">
    <source>
        <dbReference type="ARBA" id="ARBA00009580"/>
    </source>
</evidence>
<sequence length="310" mass="32565">MSTTLQTVITPPASTTASVNNLIPTRIAPPATPSPTFNSARMPRQNHIPMNRVMTTIEYKNMRFVVFDAPTESNLDLYLDELTTRKVSDIVRVCEPSYPTEPVEAAGIHVHEMPFADGTIPPQQIITAFLSLCNSRFPGGILGANAYQGDANVNGVPAVGVHCVAGLGRAPILIAMALIESGMTSIEAVEYVRVRRRGAFNSVQLNYLVDSYKRTFAKKVGLVHGGSGSGSIGGGVGGVGGGKKGSAIFGFGGGRKDVPAVALVAANMSPRMSSNGEEFSESTLEAVNGNGAFGVGIGAKGFMKSWFSKK</sequence>
<dbReference type="SUPFAM" id="SSF52799">
    <property type="entry name" value="(Phosphotyrosine protein) phosphatases II"/>
    <property type="match status" value="1"/>
</dbReference>
<organism evidence="11 12">
    <name type="scientific">Physocladia obscura</name>
    <dbReference type="NCBI Taxonomy" id="109957"/>
    <lineage>
        <taxon>Eukaryota</taxon>
        <taxon>Fungi</taxon>
        <taxon>Fungi incertae sedis</taxon>
        <taxon>Chytridiomycota</taxon>
        <taxon>Chytridiomycota incertae sedis</taxon>
        <taxon>Chytridiomycetes</taxon>
        <taxon>Chytridiales</taxon>
        <taxon>Chytriomycetaceae</taxon>
        <taxon>Physocladia</taxon>
    </lineage>
</organism>
<evidence type="ECO:0000256" key="3">
    <source>
        <dbReference type="ARBA" id="ARBA00022481"/>
    </source>
</evidence>
<dbReference type="EC" id="3.1.3.48" evidence="2"/>
<comment type="similarity">
    <text evidence="1">Belongs to the protein-tyrosine phosphatase family.</text>
</comment>
<name>A0AAD5XD20_9FUNG</name>
<dbReference type="InterPro" id="IPR003595">
    <property type="entry name" value="Tyr_Pase_cat"/>
</dbReference>
<keyword evidence="12" id="KW-1185">Reference proteome</keyword>
<dbReference type="Gene3D" id="3.90.190.10">
    <property type="entry name" value="Protein tyrosine phosphatase superfamily"/>
    <property type="match status" value="1"/>
</dbReference>
<comment type="caution">
    <text evidence="11">The sequence shown here is derived from an EMBL/GenBank/DDBJ whole genome shotgun (WGS) entry which is preliminary data.</text>
</comment>
<proteinExistence type="inferred from homology"/>
<dbReference type="GO" id="GO:0004725">
    <property type="term" value="F:protein tyrosine phosphatase activity"/>
    <property type="evidence" value="ECO:0007669"/>
    <property type="project" value="UniProtKB-EC"/>
</dbReference>
<dbReference type="CDD" id="cd14500">
    <property type="entry name" value="PTP-IVa"/>
    <property type="match status" value="1"/>
</dbReference>
<evidence type="ECO:0000256" key="5">
    <source>
        <dbReference type="ARBA" id="ARBA00022912"/>
    </source>
</evidence>
<dbReference type="PROSITE" id="PS50056">
    <property type="entry name" value="TYR_PHOSPHATASE_2"/>
    <property type="match status" value="1"/>
</dbReference>
<keyword evidence="8" id="KW-0636">Prenylation</keyword>
<accession>A0AAD5XD20</accession>
<keyword evidence="6" id="KW-1015">Disulfide bond</keyword>